<dbReference type="OrthoDB" id="9768177at2"/>
<evidence type="ECO:0000313" key="11">
    <source>
        <dbReference type="EMBL" id="OXB17046.1"/>
    </source>
</evidence>
<evidence type="ECO:0000259" key="9">
    <source>
        <dbReference type="Pfam" id="PF07715"/>
    </source>
</evidence>
<evidence type="ECO:0000313" key="10">
    <source>
        <dbReference type="EMBL" id="OHT45785.1"/>
    </source>
</evidence>
<feature type="domain" description="TonB-dependent receptor plug" evidence="9">
    <location>
        <begin position="117"/>
        <end position="250"/>
    </location>
</feature>
<dbReference type="Proteomes" id="UP000198319">
    <property type="component" value="Unassembled WGS sequence"/>
</dbReference>
<evidence type="ECO:0000256" key="3">
    <source>
        <dbReference type="ARBA" id="ARBA00022452"/>
    </source>
</evidence>
<dbReference type="Proteomes" id="UP000180252">
    <property type="component" value="Unassembled WGS sequence"/>
</dbReference>
<keyword evidence="6 7" id="KW-0998">Cell outer membrane</keyword>
<dbReference type="InterPro" id="IPR039426">
    <property type="entry name" value="TonB-dep_rcpt-like"/>
</dbReference>
<dbReference type="InterPro" id="IPR036942">
    <property type="entry name" value="Beta-barrel_TonB_sf"/>
</dbReference>
<keyword evidence="2 7" id="KW-0813">Transport</keyword>
<gene>
    <name evidence="11" type="ORF">B0A71_17400</name>
    <name evidence="10" type="ORF">BHE19_08115</name>
</gene>
<evidence type="ECO:0000313" key="13">
    <source>
        <dbReference type="Proteomes" id="UP000198319"/>
    </source>
</evidence>
<dbReference type="Gene3D" id="2.40.170.20">
    <property type="entry name" value="TonB-dependent receptor, beta-barrel domain"/>
    <property type="match status" value="1"/>
</dbReference>
<evidence type="ECO:0000313" key="12">
    <source>
        <dbReference type="Proteomes" id="UP000180252"/>
    </source>
</evidence>
<feature type="signal peptide" evidence="8">
    <location>
        <begin position="1"/>
        <end position="22"/>
    </location>
</feature>
<dbReference type="Gene3D" id="2.170.130.10">
    <property type="entry name" value="TonB-dependent receptor, plug domain"/>
    <property type="match status" value="1"/>
</dbReference>
<dbReference type="AlphaFoldDB" id="A0A1S1J8K6"/>
<reference evidence="10" key="1">
    <citation type="submission" date="2016-09" db="EMBL/GenBank/DDBJ databases">
        <authorList>
            <person name="Capua I."/>
            <person name="De Benedictis P."/>
            <person name="Joannis T."/>
            <person name="Lombin L.H."/>
            <person name="Cattoli G."/>
        </authorList>
    </citation>
    <scope>NUCLEOTIDE SEQUENCE [LARGE SCALE GENOMIC DNA]</scope>
    <source>
        <strain evidence="10">MSU</strain>
    </source>
</reference>
<proteinExistence type="inferred from homology"/>
<name>A0A1S1J8K6_9FLAO</name>
<evidence type="ECO:0000256" key="4">
    <source>
        <dbReference type="ARBA" id="ARBA00022692"/>
    </source>
</evidence>
<reference evidence="11 13" key="3">
    <citation type="submission" date="2016-11" db="EMBL/GenBank/DDBJ databases">
        <title>Whole genomes of Flavobacteriaceae.</title>
        <authorList>
            <person name="Stine C."/>
            <person name="Li C."/>
            <person name="Tadesse D."/>
        </authorList>
    </citation>
    <scope>NUCLEOTIDE SEQUENCE [LARGE SCALE GENOMIC DNA]</scope>
    <source>
        <strain evidence="11 13">ATCC BAA-2541</strain>
    </source>
</reference>
<dbReference type="InterPro" id="IPR037066">
    <property type="entry name" value="Plug_dom_sf"/>
</dbReference>
<dbReference type="EMBL" id="MIKE01000022">
    <property type="protein sequence ID" value="OHT45785.1"/>
    <property type="molecule type" value="Genomic_DNA"/>
</dbReference>
<keyword evidence="8" id="KW-0732">Signal</keyword>
<reference evidence="12" key="2">
    <citation type="submission" date="2016-09" db="EMBL/GenBank/DDBJ databases">
        <authorList>
            <person name="Chen S."/>
            <person name="Walker E."/>
        </authorList>
    </citation>
    <scope>NUCLEOTIDE SEQUENCE [LARGE SCALE GENOMIC DNA]</scope>
    <source>
        <strain evidence="12">MSU</strain>
    </source>
</reference>
<evidence type="ECO:0000256" key="8">
    <source>
        <dbReference type="SAM" id="SignalP"/>
    </source>
</evidence>
<keyword evidence="5 7" id="KW-0472">Membrane</keyword>
<dbReference type="NCBIfam" id="TIGR04056">
    <property type="entry name" value="OMP_RagA_SusC"/>
    <property type="match status" value="1"/>
</dbReference>
<dbReference type="RefSeq" id="WP_070907041.1">
    <property type="nucleotide sequence ID" value="NZ_MIKE01000022.1"/>
</dbReference>
<dbReference type="InterPro" id="IPR023996">
    <property type="entry name" value="TonB-dep_OMP_SusC/RagA"/>
</dbReference>
<evidence type="ECO:0000256" key="1">
    <source>
        <dbReference type="ARBA" id="ARBA00004571"/>
    </source>
</evidence>
<evidence type="ECO:0000256" key="2">
    <source>
        <dbReference type="ARBA" id="ARBA00022448"/>
    </source>
</evidence>
<comment type="subcellular location">
    <subcellularLocation>
        <location evidence="1 7">Cell outer membrane</location>
        <topology evidence="1 7">Multi-pass membrane protein</topology>
    </subcellularLocation>
</comment>
<dbReference type="InterPro" id="IPR008969">
    <property type="entry name" value="CarboxyPept-like_regulatory"/>
</dbReference>
<organism evidence="10 12">
    <name type="scientific">Flavobacterium tructae</name>
    <dbReference type="NCBI Taxonomy" id="1114873"/>
    <lineage>
        <taxon>Bacteria</taxon>
        <taxon>Pseudomonadati</taxon>
        <taxon>Bacteroidota</taxon>
        <taxon>Flavobacteriia</taxon>
        <taxon>Flavobacteriales</taxon>
        <taxon>Flavobacteriaceae</taxon>
        <taxon>Flavobacterium</taxon>
    </lineage>
</organism>
<accession>A0A1S1J8K6</accession>
<keyword evidence="13" id="KW-1185">Reference proteome</keyword>
<evidence type="ECO:0000256" key="7">
    <source>
        <dbReference type="PROSITE-ProRule" id="PRU01360"/>
    </source>
</evidence>
<dbReference type="NCBIfam" id="TIGR04057">
    <property type="entry name" value="SusC_RagA_signa"/>
    <property type="match status" value="1"/>
</dbReference>
<evidence type="ECO:0000256" key="5">
    <source>
        <dbReference type="ARBA" id="ARBA00023136"/>
    </source>
</evidence>
<feature type="chain" id="PRO_5010181911" evidence="8">
    <location>
        <begin position="23"/>
        <end position="1043"/>
    </location>
</feature>
<keyword evidence="4 7" id="KW-0812">Transmembrane</keyword>
<comment type="caution">
    <text evidence="10">The sequence shown here is derived from an EMBL/GenBank/DDBJ whole genome shotgun (WGS) entry which is preliminary data.</text>
</comment>
<evidence type="ECO:0000256" key="6">
    <source>
        <dbReference type="ARBA" id="ARBA00023237"/>
    </source>
</evidence>
<dbReference type="Pfam" id="PF07715">
    <property type="entry name" value="Plug"/>
    <property type="match status" value="1"/>
</dbReference>
<dbReference type="InterPro" id="IPR012910">
    <property type="entry name" value="Plug_dom"/>
</dbReference>
<dbReference type="Pfam" id="PF13715">
    <property type="entry name" value="CarbopepD_reg_2"/>
    <property type="match status" value="1"/>
</dbReference>
<keyword evidence="3 7" id="KW-1134">Transmembrane beta strand</keyword>
<protein>
    <submittedName>
        <fullName evidence="10">SusC/RagA family TonB-linked outer membrane protein</fullName>
    </submittedName>
</protein>
<dbReference type="InterPro" id="IPR023997">
    <property type="entry name" value="TonB-dep_OMP_SusC/RagA_CS"/>
</dbReference>
<comment type="similarity">
    <text evidence="7">Belongs to the TonB-dependent receptor family.</text>
</comment>
<dbReference type="SUPFAM" id="SSF49464">
    <property type="entry name" value="Carboxypeptidase regulatory domain-like"/>
    <property type="match status" value="1"/>
</dbReference>
<dbReference type="PROSITE" id="PS52016">
    <property type="entry name" value="TONB_DEPENDENT_REC_3"/>
    <property type="match status" value="1"/>
</dbReference>
<dbReference type="GO" id="GO:0009279">
    <property type="term" value="C:cell outer membrane"/>
    <property type="evidence" value="ECO:0007669"/>
    <property type="project" value="UniProtKB-SubCell"/>
</dbReference>
<sequence>MKQKNFTFSFVLFLLTSGILFAQKITVKGSVTDEMGVSMPGVNILEKGTSNTTTSGLDGDFAISVNKGSVLLFSFVGYKMNEATVTGSILNVKMNPDSKELDAVTVTAFGIKNKTKSLGYASQTLKASDIERPGQLNALESLQGGVAGVTISKTSGGVGAGVDIVIRGVSSLDPSNNNQPLIIIDGNPVNNSTAIGNVAPSKGSNSVSSGEQFSFSNRAIDINPEDIESYTVLKGAGATALYGILAGNGVIIITTKRGKEGKPKININSSISFSEVNHYPELQSKYREGLNGASYVKSTVSDSASGFEWVNPASPGGFWSFGPEYSSSDGAGIKYRNFYKDFFKTGVTQNLGVSVSGGTEKINYFVSASTSKDDGIVPNTSYQRKTFKANGGYQISEKFKIGSSFAYTKSGGIRSNNGDKSVMSSLAYWSPSIDVNDYLTAAGKEKDYTNGIIDQPRYFTAVSNLKDDVNRIIASADFNYQATSWLNFVYRASVDNYSETRNRYVPANLDVGTAVNGFILDENIGFTGLNSSFVITANKKFGNFNTTLTLGNQILDTKNTYSNVRGEGIFITDFNNISNATNLFAYNSGEERVRNVGNFFEAKADYKEIIYLGVTGRYDQVSTLPVKNNKFDYYSANLSFLFGDLIDQNKSVLSYGKLRTSWAQSGKTPPFAIFRKNIKDVNFPFNGVGGVSATSVDANPNLKAEIISTWEIGTDLRFFRDRIRLEYTYFNRVSDDQIIQRIVPQSSSITAFWDNGGSLKTTGNELTLGADWFKNPKFSWTSTLNFTQYKTKVTALPFENIIFGYDSQATNITSQVRLGDAAGTLYGQSWQRVDGKVVIGANGLPVFNKTSTGAIAIGKIGEAFPDWVATLNNTFKIKNFDIGFLLEYKKGGDAYDTARRNGIRNGVLGVTADRSETAVLDGVKSDGAGGYVPNDIPINKSLRNNYYNNTIYNTAADALIQDASWFKLRNVSVTYNMTKEALKTIGVSNLSFTVSGSNFLIWTPFDGFDPEGSSYSAGTNVYGFTGLTTPLTQSYSFSINLGF</sequence>
<dbReference type="EMBL" id="MUHG01000026">
    <property type="protein sequence ID" value="OXB17046.1"/>
    <property type="molecule type" value="Genomic_DNA"/>
</dbReference>
<dbReference type="SUPFAM" id="SSF56935">
    <property type="entry name" value="Porins"/>
    <property type="match status" value="1"/>
</dbReference>
<dbReference type="STRING" id="1278819.BHE19_08115"/>